<dbReference type="AlphaFoldDB" id="A0A0F8Z9J2"/>
<protein>
    <submittedName>
        <fullName evidence="1">Uncharacterized protein</fullName>
    </submittedName>
</protein>
<comment type="caution">
    <text evidence="1">The sequence shown here is derived from an EMBL/GenBank/DDBJ whole genome shotgun (WGS) entry which is preliminary data.</text>
</comment>
<sequence length="30" mass="3255">IRDSKNDGSYLIVPIRKLLELNQAPTGGGE</sequence>
<name>A0A0F8Z9J2_9ZZZZ</name>
<reference evidence="1" key="1">
    <citation type="journal article" date="2015" name="Nature">
        <title>Complex archaea that bridge the gap between prokaryotes and eukaryotes.</title>
        <authorList>
            <person name="Spang A."/>
            <person name="Saw J.H."/>
            <person name="Jorgensen S.L."/>
            <person name="Zaremba-Niedzwiedzka K."/>
            <person name="Martijn J."/>
            <person name="Lind A.E."/>
            <person name="van Eijk R."/>
            <person name="Schleper C."/>
            <person name="Guy L."/>
            <person name="Ettema T.J."/>
        </authorList>
    </citation>
    <scope>NUCLEOTIDE SEQUENCE</scope>
</reference>
<dbReference type="EMBL" id="LAZR01064827">
    <property type="protein sequence ID" value="KKK56761.1"/>
    <property type="molecule type" value="Genomic_DNA"/>
</dbReference>
<organism evidence="1">
    <name type="scientific">marine sediment metagenome</name>
    <dbReference type="NCBI Taxonomy" id="412755"/>
    <lineage>
        <taxon>unclassified sequences</taxon>
        <taxon>metagenomes</taxon>
        <taxon>ecological metagenomes</taxon>
    </lineage>
</organism>
<gene>
    <name evidence="1" type="ORF">LCGC14_3061260</name>
</gene>
<feature type="non-terminal residue" evidence="1">
    <location>
        <position position="1"/>
    </location>
</feature>
<accession>A0A0F8Z9J2</accession>
<proteinExistence type="predicted"/>
<evidence type="ECO:0000313" key="1">
    <source>
        <dbReference type="EMBL" id="KKK56761.1"/>
    </source>
</evidence>